<dbReference type="EMBL" id="PQXO01000948">
    <property type="protein sequence ID" value="TGO81984.1"/>
    <property type="molecule type" value="Genomic_DNA"/>
</dbReference>
<accession>A0A4Z1KEP0</accession>
<sequence length="97" mass="10731">MTSSKGCIASARINHLDEFTASVYIHNAVDPIDRVSQVHGFTDAYPELELELELEISLFAFPISFFALDAQYAVCKASVEERKKASLATDVMSKLAF</sequence>
<protein>
    <submittedName>
        <fullName evidence="1">Uncharacterized protein</fullName>
    </submittedName>
</protein>
<comment type="caution">
    <text evidence="1">The sequence shown here is derived from an EMBL/GenBank/DDBJ whole genome shotgun (WGS) entry which is preliminary data.</text>
</comment>
<evidence type="ECO:0000313" key="2">
    <source>
        <dbReference type="Proteomes" id="UP000297280"/>
    </source>
</evidence>
<keyword evidence="2" id="KW-1185">Reference proteome</keyword>
<gene>
    <name evidence="1" type="ORF">BPOR_0954g00020</name>
</gene>
<dbReference type="Proteomes" id="UP000297280">
    <property type="component" value="Unassembled WGS sequence"/>
</dbReference>
<proteinExistence type="predicted"/>
<organism evidence="1 2">
    <name type="scientific">Botrytis porri</name>
    <dbReference type="NCBI Taxonomy" id="87229"/>
    <lineage>
        <taxon>Eukaryota</taxon>
        <taxon>Fungi</taxon>
        <taxon>Dikarya</taxon>
        <taxon>Ascomycota</taxon>
        <taxon>Pezizomycotina</taxon>
        <taxon>Leotiomycetes</taxon>
        <taxon>Helotiales</taxon>
        <taxon>Sclerotiniaceae</taxon>
        <taxon>Botrytis</taxon>
    </lineage>
</organism>
<dbReference type="AlphaFoldDB" id="A0A4Z1KEP0"/>
<evidence type="ECO:0000313" key="1">
    <source>
        <dbReference type="EMBL" id="TGO81984.1"/>
    </source>
</evidence>
<reference evidence="1 2" key="1">
    <citation type="submission" date="2017-12" db="EMBL/GenBank/DDBJ databases">
        <title>Comparative genomics of Botrytis spp.</title>
        <authorList>
            <person name="Valero-Jimenez C.A."/>
            <person name="Tapia P."/>
            <person name="Veloso J."/>
            <person name="Silva-Moreno E."/>
            <person name="Staats M."/>
            <person name="Valdes J.H."/>
            <person name="Van Kan J.A.L."/>
        </authorList>
    </citation>
    <scope>NUCLEOTIDE SEQUENCE [LARGE SCALE GENOMIC DNA]</scope>
    <source>
        <strain evidence="1 2">MUCL3349</strain>
    </source>
</reference>
<name>A0A4Z1KEP0_9HELO</name>